<accession>A0AAD7TE66</accession>
<reference evidence="2" key="1">
    <citation type="journal article" date="2023" name="Science">
        <title>Genome structures resolve the early diversification of teleost fishes.</title>
        <authorList>
            <person name="Parey E."/>
            <person name="Louis A."/>
            <person name="Montfort J."/>
            <person name="Bouchez O."/>
            <person name="Roques C."/>
            <person name="Iampietro C."/>
            <person name="Lluch J."/>
            <person name="Castinel A."/>
            <person name="Donnadieu C."/>
            <person name="Desvignes T."/>
            <person name="Floi Bucao C."/>
            <person name="Jouanno E."/>
            <person name="Wen M."/>
            <person name="Mejri S."/>
            <person name="Dirks R."/>
            <person name="Jansen H."/>
            <person name="Henkel C."/>
            <person name="Chen W.J."/>
            <person name="Zahm M."/>
            <person name="Cabau C."/>
            <person name="Klopp C."/>
            <person name="Thompson A.W."/>
            <person name="Robinson-Rechavi M."/>
            <person name="Braasch I."/>
            <person name="Lecointre G."/>
            <person name="Bobe J."/>
            <person name="Postlethwait J.H."/>
            <person name="Berthelot C."/>
            <person name="Roest Crollius H."/>
            <person name="Guiguen Y."/>
        </authorList>
    </citation>
    <scope>NUCLEOTIDE SEQUENCE</scope>
    <source>
        <strain evidence="2">NC1722</strain>
    </source>
</reference>
<sequence>MLQQSAVSHRSPVHKQLCQHHPSPAASCLLPCQPQGSPATPVPAVTSPRQPPVPPVTAVLTVASCGKCARRSLATSASGDSGPSKCESPECSPPDAAYVAGRI</sequence>
<dbReference type="AlphaFoldDB" id="A0AAD7TE66"/>
<feature type="region of interest" description="Disordered" evidence="1">
    <location>
        <begin position="34"/>
        <end position="53"/>
    </location>
</feature>
<comment type="caution">
    <text evidence="2">The sequence shown here is derived from an EMBL/GenBank/DDBJ whole genome shotgun (WGS) entry which is preliminary data.</text>
</comment>
<evidence type="ECO:0000313" key="3">
    <source>
        <dbReference type="Proteomes" id="UP001221898"/>
    </source>
</evidence>
<organism evidence="2 3">
    <name type="scientific">Aldrovandia affinis</name>
    <dbReference type="NCBI Taxonomy" id="143900"/>
    <lineage>
        <taxon>Eukaryota</taxon>
        <taxon>Metazoa</taxon>
        <taxon>Chordata</taxon>
        <taxon>Craniata</taxon>
        <taxon>Vertebrata</taxon>
        <taxon>Euteleostomi</taxon>
        <taxon>Actinopterygii</taxon>
        <taxon>Neopterygii</taxon>
        <taxon>Teleostei</taxon>
        <taxon>Notacanthiformes</taxon>
        <taxon>Halosauridae</taxon>
        <taxon>Aldrovandia</taxon>
    </lineage>
</organism>
<protein>
    <submittedName>
        <fullName evidence="2">Uncharacterized protein</fullName>
    </submittedName>
</protein>
<gene>
    <name evidence="2" type="ORF">AAFF_G00000650</name>
</gene>
<proteinExistence type="predicted"/>
<keyword evidence="3" id="KW-1185">Reference proteome</keyword>
<evidence type="ECO:0000256" key="1">
    <source>
        <dbReference type="SAM" id="MobiDB-lite"/>
    </source>
</evidence>
<dbReference type="EMBL" id="JAINUG010000001">
    <property type="protein sequence ID" value="KAJ8418566.1"/>
    <property type="molecule type" value="Genomic_DNA"/>
</dbReference>
<evidence type="ECO:0000313" key="2">
    <source>
        <dbReference type="EMBL" id="KAJ8418566.1"/>
    </source>
</evidence>
<feature type="compositionally biased region" description="Low complexity" evidence="1">
    <location>
        <begin position="81"/>
        <end position="94"/>
    </location>
</feature>
<name>A0AAD7TE66_9TELE</name>
<dbReference type="Proteomes" id="UP001221898">
    <property type="component" value="Unassembled WGS sequence"/>
</dbReference>
<feature type="region of interest" description="Disordered" evidence="1">
    <location>
        <begin position="74"/>
        <end position="103"/>
    </location>
</feature>